<evidence type="ECO:0000313" key="3">
    <source>
        <dbReference type="Proteomes" id="UP000320811"/>
    </source>
</evidence>
<comment type="caution">
    <text evidence="2">The sequence shown here is derived from an EMBL/GenBank/DDBJ whole genome shotgun (WGS) entry which is preliminary data.</text>
</comment>
<evidence type="ECO:0000313" key="2">
    <source>
        <dbReference type="EMBL" id="TWF32388.1"/>
    </source>
</evidence>
<accession>A0A561P2Q2</accession>
<name>A0A561P2Q2_9BACT</name>
<keyword evidence="1" id="KW-0732">Signal</keyword>
<keyword evidence="2" id="KW-0378">Hydrolase</keyword>
<organism evidence="2 3">
    <name type="scientific">Chitinophaga polysaccharea</name>
    <dbReference type="NCBI Taxonomy" id="1293035"/>
    <lineage>
        <taxon>Bacteria</taxon>
        <taxon>Pseudomonadati</taxon>
        <taxon>Bacteroidota</taxon>
        <taxon>Chitinophagia</taxon>
        <taxon>Chitinophagales</taxon>
        <taxon>Chitinophagaceae</taxon>
        <taxon>Chitinophaga</taxon>
    </lineage>
</organism>
<keyword evidence="3" id="KW-1185">Reference proteome</keyword>
<dbReference type="AlphaFoldDB" id="A0A561P2Q2"/>
<keyword evidence="2" id="KW-0645">Protease</keyword>
<dbReference type="GO" id="GO:0004180">
    <property type="term" value="F:carboxypeptidase activity"/>
    <property type="evidence" value="ECO:0007669"/>
    <property type="project" value="UniProtKB-KW"/>
</dbReference>
<feature type="signal peptide" evidence="1">
    <location>
        <begin position="1"/>
        <end position="22"/>
    </location>
</feature>
<protein>
    <submittedName>
        <fullName evidence="2">Carboxypeptidase-like protein</fullName>
    </submittedName>
</protein>
<evidence type="ECO:0000256" key="1">
    <source>
        <dbReference type="SAM" id="SignalP"/>
    </source>
</evidence>
<proteinExistence type="predicted"/>
<dbReference type="RefSeq" id="WP_145675116.1">
    <property type="nucleotide sequence ID" value="NZ_VIWO01000016.1"/>
</dbReference>
<dbReference type="SUPFAM" id="SSF49464">
    <property type="entry name" value="Carboxypeptidase regulatory domain-like"/>
    <property type="match status" value="1"/>
</dbReference>
<dbReference type="InterPro" id="IPR008969">
    <property type="entry name" value="CarboxyPept-like_regulatory"/>
</dbReference>
<sequence>MPLSKSLLTLFVVCMLSLTAGAQGLLNKTVRINVKDRPLAEVLTTISKQGHFYFSYLTTVLPQDSLVSISATDKTVRQVLDLLLDGDYIYKESGNYIILLKKTTGQNYYLVTGVVTDKSTGQRLPNASVYERTQLISTLTNNDGYFRLRLKDKYPTAAISVSKDLYADTSLLLNTGRDQDVEVRISPTTYQLKTVDITGHQVEKRWFGKVFLSSRQKLTSLNIGAFFADKPYQFSLTPGLGSHGRMSGQVVNKFSFNLLGGYAAGVDGLEVGSIFNIVKHDMQYVQVAGIFNIVGGKTHGVQLAGVHNNVLDSMKGVQASGLSNIIEGSMRGVQVSGVVGQVYKNMTGAQVQGVIGIVRQDMNGWQVAGIHNYNGGNMGGVQVSGITNYNRQDADGVQVAGAGNINRGVMKGVQIGSLFNYARRVDGVQIGLVNIADTVNGYSIGIVNIVRKGYKKVALYSTDLLPLNVAWKTGGSKLYSILLGGYQPGPYHRWAIGYGIGKRIPFNKVWSLTTEVTLQNLFQGSWNYKSELYTLQPAINVQLAKGVSLFAGPTFMVGENGKENKVSSTYHYMQVDNRWLGWHAGISIF</sequence>
<keyword evidence="2" id="KW-0121">Carboxypeptidase</keyword>
<feature type="chain" id="PRO_5022131012" evidence="1">
    <location>
        <begin position="23"/>
        <end position="589"/>
    </location>
</feature>
<dbReference type="EMBL" id="VIWO01000016">
    <property type="protein sequence ID" value="TWF32388.1"/>
    <property type="molecule type" value="Genomic_DNA"/>
</dbReference>
<dbReference type="Proteomes" id="UP000320811">
    <property type="component" value="Unassembled WGS sequence"/>
</dbReference>
<dbReference type="OrthoDB" id="5505971at2"/>
<gene>
    <name evidence="2" type="ORF">FHW36_11661</name>
</gene>
<reference evidence="2 3" key="1">
    <citation type="submission" date="2019-06" db="EMBL/GenBank/DDBJ databases">
        <title>Sorghum-associated microbial communities from plants grown in Nebraska, USA.</title>
        <authorList>
            <person name="Schachtman D."/>
        </authorList>
    </citation>
    <scope>NUCLEOTIDE SEQUENCE [LARGE SCALE GENOMIC DNA]</scope>
    <source>
        <strain evidence="2 3">1209</strain>
    </source>
</reference>
<dbReference type="Gene3D" id="2.60.40.1120">
    <property type="entry name" value="Carboxypeptidase-like, regulatory domain"/>
    <property type="match status" value="1"/>
</dbReference>